<dbReference type="Gene3D" id="1.20.1740.10">
    <property type="entry name" value="Amino acid/polyamine transporter I"/>
    <property type="match status" value="2"/>
</dbReference>
<feature type="transmembrane region" description="Helical" evidence="7">
    <location>
        <begin position="573"/>
        <end position="593"/>
    </location>
</feature>
<keyword evidence="3 7" id="KW-0812">Transmembrane</keyword>
<feature type="domain" description="Cationic amino acid transporter C-terminal" evidence="8">
    <location>
        <begin position="548"/>
        <end position="596"/>
    </location>
</feature>
<dbReference type="Pfam" id="PF13520">
    <property type="entry name" value="AA_permease_2"/>
    <property type="match status" value="1"/>
</dbReference>
<evidence type="ECO:0000256" key="6">
    <source>
        <dbReference type="SAM" id="MobiDB-lite"/>
    </source>
</evidence>
<dbReference type="Pfam" id="PF13906">
    <property type="entry name" value="AA_permease_C"/>
    <property type="match status" value="1"/>
</dbReference>
<dbReference type="InterPro" id="IPR002293">
    <property type="entry name" value="AA/rel_permease1"/>
</dbReference>
<keyword evidence="10" id="KW-1185">Reference proteome</keyword>
<protein>
    <recommendedName>
        <fullName evidence="8">Cationic amino acid transporter C-terminal domain-containing protein</fullName>
    </recommendedName>
</protein>
<evidence type="ECO:0000256" key="5">
    <source>
        <dbReference type="ARBA" id="ARBA00023136"/>
    </source>
</evidence>
<dbReference type="InterPro" id="IPR029485">
    <property type="entry name" value="CAT_C"/>
</dbReference>
<sequence length="644" mass="70974">MMTTASVDTCRHRTMEKVKTFLKRATRVKTVSDDIHETALRRCLNTFDMTLLGIGHMIGAGIYVLTGTVVRKKAGASGVLSYLFAGFTALLSALCYAEFGARVPKAGSAYSYTYVTIGEIWGFVIGWNIILEHMIGAASVARAWSGAIDSIFDGALRNGTLTHIGYLSHKNPWISEYPDLLATAITIVVFIVVATGAKFSINFNSAFTILNGVVIAFIIIAGFTYANTAYWKDSQYGGFFPYGFGGTLGGAASCFFAYIGFEGIAISSEEARNPEKSVPIATLVSLAVVTLLYMLVTSSLTLMVPYYEINTSAAFPSAFAAVGSEWAKYVVAAGTLLGMTTSLLGSAFSLPRSVYAMAEDGLLFQFLAKVHPKTQTPLYSVAIFGLLSALMALFFEIDTLVEFMSIGTLFAYTIVAASIIILRYLPVSRCQFKLKPEQEGQQNQEEVSTEKSSIVKKSKSHDDFGKLRESLREIPILRHLEPGNGVVWATVILGALFLGLTGLLIYGFHLLQQTTWWAILLVILILIAVIFFYLVIVAHEQNDAFLTFQIPLVPFIPVMSMFLNIALMMSLSYLTWIRLGIWMVIGFLVYFIYGIHFSRENRTCEGYGPMVEYHGDAKLPDSSLSTMEEEVKEQQPSRREEGYF</sequence>
<dbReference type="Proteomes" id="UP000245119">
    <property type="component" value="Linkage Group LG2"/>
</dbReference>
<evidence type="ECO:0000256" key="3">
    <source>
        <dbReference type="ARBA" id="ARBA00022692"/>
    </source>
</evidence>
<feature type="region of interest" description="Disordered" evidence="6">
    <location>
        <begin position="439"/>
        <end position="460"/>
    </location>
</feature>
<comment type="caution">
    <text evidence="9">The sequence shown here is derived from an EMBL/GenBank/DDBJ whole genome shotgun (WGS) entry which is preliminary data.</text>
</comment>
<reference evidence="9 10" key="1">
    <citation type="submission" date="2018-04" db="EMBL/GenBank/DDBJ databases">
        <title>The genome of golden apple snail Pomacea canaliculata provides insight into stress tolerance and invasive adaptation.</title>
        <authorList>
            <person name="Liu C."/>
            <person name="Liu B."/>
            <person name="Ren Y."/>
            <person name="Zhang Y."/>
            <person name="Wang H."/>
            <person name="Li S."/>
            <person name="Jiang F."/>
            <person name="Yin L."/>
            <person name="Zhang G."/>
            <person name="Qian W."/>
            <person name="Fan W."/>
        </authorList>
    </citation>
    <scope>NUCLEOTIDE SEQUENCE [LARGE SCALE GENOMIC DNA]</scope>
    <source>
        <strain evidence="9">SZHN2017</strain>
        <tissue evidence="9">Muscle</tissue>
    </source>
</reference>
<keyword evidence="4 7" id="KW-1133">Transmembrane helix</keyword>
<evidence type="ECO:0000256" key="7">
    <source>
        <dbReference type="SAM" id="Phobius"/>
    </source>
</evidence>
<feature type="compositionally biased region" description="Polar residues" evidence="6">
    <location>
        <begin position="439"/>
        <end position="452"/>
    </location>
</feature>
<feature type="transmembrane region" description="Helical" evidence="7">
    <location>
        <begin position="326"/>
        <end position="348"/>
    </location>
</feature>
<feature type="transmembrane region" description="Helical" evidence="7">
    <location>
        <begin position="109"/>
        <end position="130"/>
    </location>
</feature>
<feature type="transmembrane region" description="Helical" evidence="7">
    <location>
        <begin position="239"/>
        <end position="259"/>
    </location>
</feature>
<feature type="transmembrane region" description="Helical" evidence="7">
    <location>
        <begin position="206"/>
        <end position="227"/>
    </location>
</feature>
<feature type="transmembrane region" description="Helical" evidence="7">
    <location>
        <begin position="378"/>
        <end position="397"/>
    </location>
</feature>
<feature type="transmembrane region" description="Helical" evidence="7">
    <location>
        <begin position="280"/>
        <end position="306"/>
    </location>
</feature>
<evidence type="ECO:0000256" key="4">
    <source>
        <dbReference type="ARBA" id="ARBA00022989"/>
    </source>
</evidence>
<dbReference type="FunFam" id="1.20.1740.10:FF:000010">
    <property type="entry name" value="probable cationic amino acid transporter"/>
    <property type="match status" value="1"/>
</dbReference>
<dbReference type="PANTHER" id="PTHR43243">
    <property type="entry name" value="INNER MEMBRANE TRANSPORTER YGJI-RELATED"/>
    <property type="match status" value="1"/>
</dbReference>
<dbReference type="AlphaFoldDB" id="A0A2T7PUA4"/>
<proteinExistence type="predicted"/>
<dbReference type="EMBL" id="PZQS01000002">
    <property type="protein sequence ID" value="PVD37005.1"/>
    <property type="molecule type" value="Genomic_DNA"/>
</dbReference>
<evidence type="ECO:0000313" key="9">
    <source>
        <dbReference type="EMBL" id="PVD37005.1"/>
    </source>
</evidence>
<comment type="subcellular location">
    <subcellularLocation>
        <location evidence="1">Membrane</location>
        <topology evidence="1">Multi-pass membrane protein</topology>
    </subcellularLocation>
</comment>
<evidence type="ECO:0000259" key="8">
    <source>
        <dbReference type="Pfam" id="PF13906"/>
    </source>
</evidence>
<dbReference type="OrthoDB" id="3900342at2759"/>
<organism evidence="9 10">
    <name type="scientific">Pomacea canaliculata</name>
    <name type="common">Golden apple snail</name>
    <dbReference type="NCBI Taxonomy" id="400727"/>
    <lineage>
        <taxon>Eukaryota</taxon>
        <taxon>Metazoa</taxon>
        <taxon>Spiralia</taxon>
        <taxon>Lophotrochozoa</taxon>
        <taxon>Mollusca</taxon>
        <taxon>Gastropoda</taxon>
        <taxon>Caenogastropoda</taxon>
        <taxon>Architaenioglossa</taxon>
        <taxon>Ampullarioidea</taxon>
        <taxon>Ampullariidae</taxon>
        <taxon>Pomacea</taxon>
    </lineage>
</organism>
<gene>
    <name evidence="9" type="ORF">C0Q70_03998</name>
</gene>
<evidence type="ECO:0000313" key="10">
    <source>
        <dbReference type="Proteomes" id="UP000245119"/>
    </source>
</evidence>
<evidence type="ECO:0000256" key="2">
    <source>
        <dbReference type="ARBA" id="ARBA00022448"/>
    </source>
</evidence>
<feature type="transmembrane region" description="Helical" evidence="7">
    <location>
        <begin position="76"/>
        <end position="97"/>
    </location>
</feature>
<accession>A0A2T7PUA4</accession>
<feature type="transmembrane region" description="Helical" evidence="7">
    <location>
        <begin position="180"/>
        <end position="199"/>
    </location>
</feature>
<keyword evidence="2" id="KW-0813">Transport</keyword>
<feature type="transmembrane region" description="Helical" evidence="7">
    <location>
        <begin position="403"/>
        <end position="425"/>
    </location>
</feature>
<feature type="transmembrane region" description="Helical" evidence="7">
    <location>
        <begin position="544"/>
        <end position="567"/>
    </location>
</feature>
<feature type="transmembrane region" description="Helical" evidence="7">
    <location>
        <begin position="515"/>
        <end position="537"/>
    </location>
</feature>
<feature type="region of interest" description="Disordered" evidence="6">
    <location>
        <begin position="619"/>
        <end position="644"/>
    </location>
</feature>
<feature type="transmembrane region" description="Helical" evidence="7">
    <location>
        <begin position="486"/>
        <end position="509"/>
    </location>
</feature>
<name>A0A2T7PUA4_POMCA</name>
<feature type="transmembrane region" description="Helical" evidence="7">
    <location>
        <begin position="51"/>
        <end position="70"/>
    </location>
</feature>
<keyword evidence="5 7" id="KW-0472">Membrane</keyword>
<feature type="compositionally biased region" description="Basic and acidic residues" evidence="6">
    <location>
        <begin position="632"/>
        <end position="644"/>
    </location>
</feature>
<dbReference type="GO" id="GO:0015171">
    <property type="term" value="F:amino acid transmembrane transporter activity"/>
    <property type="evidence" value="ECO:0007669"/>
    <property type="project" value="TreeGrafter"/>
</dbReference>
<dbReference type="GO" id="GO:0005886">
    <property type="term" value="C:plasma membrane"/>
    <property type="evidence" value="ECO:0007669"/>
    <property type="project" value="TreeGrafter"/>
</dbReference>
<dbReference type="PANTHER" id="PTHR43243:SF4">
    <property type="entry name" value="CATIONIC AMINO ACID TRANSPORTER 4"/>
    <property type="match status" value="1"/>
</dbReference>
<evidence type="ECO:0000256" key="1">
    <source>
        <dbReference type="ARBA" id="ARBA00004141"/>
    </source>
</evidence>